<dbReference type="EMBL" id="CAMXCT010001602">
    <property type="protein sequence ID" value="CAI3991537.1"/>
    <property type="molecule type" value="Genomic_DNA"/>
</dbReference>
<proteinExistence type="predicted"/>
<evidence type="ECO:0000313" key="2">
    <source>
        <dbReference type="EMBL" id="CAI3991537.1"/>
    </source>
</evidence>
<feature type="compositionally biased region" description="Low complexity" evidence="1">
    <location>
        <begin position="27"/>
        <end position="53"/>
    </location>
</feature>
<dbReference type="EMBL" id="CAMXCT030001602">
    <property type="protein sequence ID" value="CAL4778849.1"/>
    <property type="molecule type" value="Genomic_DNA"/>
</dbReference>
<protein>
    <submittedName>
        <fullName evidence="2">Uncharacterized protein</fullName>
    </submittedName>
</protein>
<accession>A0A9P1FZ35</accession>
<feature type="compositionally biased region" description="Basic and acidic residues" evidence="1">
    <location>
        <begin position="58"/>
        <end position="73"/>
    </location>
</feature>
<dbReference type="EMBL" id="CAMXCT020001602">
    <property type="protein sequence ID" value="CAL1144912.1"/>
    <property type="molecule type" value="Genomic_DNA"/>
</dbReference>
<dbReference type="Proteomes" id="UP001152797">
    <property type="component" value="Unassembled WGS sequence"/>
</dbReference>
<reference evidence="3 4" key="2">
    <citation type="submission" date="2024-05" db="EMBL/GenBank/DDBJ databases">
        <authorList>
            <person name="Chen Y."/>
            <person name="Shah S."/>
            <person name="Dougan E. K."/>
            <person name="Thang M."/>
            <person name="Chan C."/>
        </authorList>
    </citation>
    <scope>NUCLEOTIDE SEQUENCE [LARGE SCALE GENOMIC DNA]</scope>
</reference>
<feature type="region of interest" description="Disordered" evidence="1">
    <location>
        <begin position="461"/>
        <end position="489"/>
    </location>
</feature>
<name>A0A9P1FZ35_9DINO</name>
<feature type="region of interest" description="Disordered" evidence="1">
    <location>
        <begin position="1"/>
        <end position="73"/>
    </location>
</feature>
<dbReference type="AlphaFoldDB" id="A0A9P1FZ35"/>
<evidence type="ECO:0000256" key="1">
    <source>
        <dbReference type="SAM" id="MobiDB-lite"/>
    </source>
</evidence>
<evidence type="ECO:0000313" key="3">
    <source>
        <dbReference type="EMBL" id="CAL4778849.1"/>
    </source>
</evidence>
<keyword evidence="4" id="KW-1185">Reference proteome</keyword>
<comment type="caution">
    <text evidence="2">The sequence shown here is derived from an EMBL/GenBank/DDBJ whole genome shotgun (WGS) entry which is preliminary data.</text>
</comment>
<feature type="compositionally biased region" description="Basic and acidic residues" evidence="1">
    <location>
        <begin position="542"/>
        <end position="558"/>
    </location>
</feature>
<gene>
    <name evidence="2" type="ORF">C1SCF055_LOCUS18436</name>
</gene>
<feature type="compositionally biased region" description="Basic residues" evidence="1">
    <location>
        <begin position="470"/>
        <end position="481"/>
    </location>
</feature>
<feature type="region of interest" description="Disordered" evidence="1">
    <location>
        <begin position="539"/>
        <end position="558"/>
    </location>
</feature>
<evidence type="ECO:0000313" key="4">
    <source>
        <dbReference type="Proteomes" id="UP001152797"/>
    </source>
</evidence>
<reference evidence="2" key="1">
    <citation type="submission" date="2022-10" db="EMBL/GenBank/DDBJ databases">
        <authorList>
            <person name="Chen Y."/>
            <person name="Dougan E. K."/>
            <person name="Chan C."/>
            <person name="Rhodes N."/>
            <person name="Thang M."/>
        </authorList>
    </citation>
    <scope>NUCLEOTIDE SEQUENCE</scope>
</reference>
<sequence length="974" mass="108078">MKGSEVLSKESQESAGVAGKASEAKVPAPSVAGPASAASSSSGSGNAAEQGAAPEPKNSPEEVPSKESAPEDRGDLVSAFLPDESATTASQAKPTFKEVYLGCDFVMPGIALKKFAMILADHAAAASSYMAILGGNTVTMYKKERSCAKSMVMGDAIGDTGFFWQCARKQLRSNGCAAICIFDTFSGEVTKVLDQIPVTIKLRHRVRVFVVPTKLPLGSDEKDYSNVQVKVLDISTEETTQAEPHEVAFFSTGRLGALNGGLLHIVDSRQIMTAEDISAAQANLFRKAVATREAQAQQQQQKIDLKRKRSQEKTDWYSERVQTLQEKVANIAIEATAWKTIWTHFSKGEDRVQKKEGQGWDAYLLELTGNDKTVEDTCPASLESAALPFEDALMVVAGLVSQINGRKKDLEGSLERAKTIQAKLIAHGEYSQKKAEEKIAKLLDPDTKDKDLKRRRQAYHAKNQLAASKKTGKCAARKKRPTKDDGKFDVPLGEARRTITIGDKLKVVRYYLQLRKKKSDAHGEIVVEPVEKIIGRGSIRPRRVDQKKEAKKESSKSELKKINLEKKCREKFPDLVRKAIVLKWVKAAQRERWEDLPPQVQNRIVATPNSWRSKLGLDKKGRVTGGYVPHLLQEELDKLIMDMVSGTSDISERKEVVTAEDVDQTVSSLITDWNASLEQNKIIIEEANQQLKAKLDAKEIDPKQFLIGWQPVPQFLRSPGLQWSKWFLRSWGWSLLSRQSDAQASLPYDHYDMVQARAKVAKMTAEDNIHPGLIINFDQLWRASWQFGGKLLYKAREHAGIDELMVRRVCGPIAFTVPEGAMKPDEIVSFNSEHSGEAMVLTSGSNTHFMCSDTLLQVYEQLLSPALEQQRGRHKVGSDTKAGIICDAWSGTYATGKGEGFRRSAFYELHNIQPPEKFSGGWSAHGQPVDQLHSQFRKKIRSEDISSLGMHSNLRTRSSCLAMVTFSFTLGNPY</sequence>
<organism evidence="2">
    <name type="scientific">Cladocopium goreaui</name>
    <dbReference type="NCBI Taxonomy" id="2562237"/>
    <lineage>
        <taxon>Eukaryota</taxon>
        <taxon>Sar</taxon>
        <taxon>Alveolata</taxon>
        <taxon>Dinophyceae</taxon>
        <taxon>Suessiales</taxon>
        <taxon>Symbiodiniaceae</taxon>
        <taxon>Cladocopium</taxon>
    </lineage>
</organism>